<evidence type="ECO:0000259" key="5">
    <source>
        <dbReference type="PROSITE" id="PS50977"/>
    </source>
</evidence>
<proteinExistence type="predicted"/>
<dbReference type="GO" id="GO:0003677">
    <property type="term" value="F:DNA binding"/>
    <property type="evidence" value="ECO:0007669"/>
    <property type="project" value="UniProtKB-UniRule"/>
</dbReference>
<gene>
    <name evidence="6" type="ORF">SAMN05421637_2122</name>
</gene>
<dbReference type="PANTHER" id="PTHR47506">
    <property type="entry name" value="TRANSCRIPTIONAL REGULATORY PROTEIN"/>
    <property type="match status" value="1"/>
</dbReference>
<dbReference type="Gene3D" id="1.10.357.10">
    <property type="entry name" value="Tetracycline Repressor, domain 2"/>
    <property type="match status" value="1"/>
</dbReference>
<name>A0A1H6ZES2_9MICO</name>
<evidence type="ECO:0000313" key="7">
    <source>
        <dbReference type="Proteomes" id="UP000183315"/>
    </source>
</evidence>
<dbReference type="Proteomes" id="UP000183315">
    <property type="component" value="Unassembled WGS sequence"/>
</dbReference>
<dbReference type="Gene3D" id="1.10.10.60">
    <property type="entry name" value="Homeodomain-like"/>
    <property type="match status" value="1"/>
</dbReference>
<dbReference type="AlphaFoldDB" id="A0A1H6ZES2"/>
<accession>A0A1H6ZES2</accession>
<evidence type="ECO:0000256" key="2">
    <source>
        <dbReference type="ARBA" id="ARBA00023125"/>
    </source>
</evidence>
<keyword evidence="7" id="KW-1185">Reference proteome</keyword>
<evidence type="ECO:0000256" key="4">
    <source>
        <dbReference type="PROSITE-ProRule" id="PRU00335"/>
    </source>
</evidence>
<organism evidence="6 7">
    <name type="scientific">Demequina mangrovi</name>
    <dbReference type="NCBI Taxonomy" id="1043493"/>
    <lineage>
        <taxon>Bacteria</taxon>
        <taxon>Bacillati</taxon>
        <taxon>Actinomycetota</taxon>
        <taxon>Actinomycetes</taxon>
        <taxon>Micrococcales</taxon>
        <taxon>Demequinaceae</taxon>
        <taxon>Demequina</taxon>
    </lineage>
</organism>
<keyword evidence="3" id="KW-0804">Transcription</keyword>
<protein>
    <submittedName>
        <fullName evidence="6">Transcriptional regulator, TetR family</fullName>
    </submittedName>
</protein>
<keyword evidence="1" id="KW-0805">Transcription regulation</keyword>
<evidence type="ECO:0000256" key="3">
    <source>
        <dbReference type="ARBA" id="ARBA00023163"/>
    </source>
</evidence>
<dbReference type="InterPro" id="IPR036271">
    <property type="entry name" value="Tet_transcr_reg_TetR-rel_C_sf"/>
</dbReference>
<dbReference type="InterPro" id="IPR009057">
    <property type="entry name" value="Homeodomain-like_sf"/>
</dbReference>
<dbReference type="PANTHER" id="PTHR47506:SF6">
    <property type="entry name" value="HTH-TYPE TRANSCRIPTIONAL REPRESSOR NEMR"/>
    <property type="match status" value="1"/>
</dbReference>
<dbReference type="eggNOG" id="COG1309">
    <property type="taxonomic scope" value="Bacteria"/>
</dbReference>
<dbReference type="OrthoDB" id="2356263at2"/>
<dbReference type="SUPFAM" id="SSF46689">
    <property type="entry name" value="Homeodomain-like"/>
    <property type="match status" value="1"/>
</dbReference>
<feature type="DNA-binding region" description="H-T-H motif" evidence="4">
    <location>
        <begin position="32"/>
        <end position="51"/>
    </location>
</feature>
<feature type="domain" description="HTH tetR-type" evidence="5">
    <location>
        <begin position="9"/>
        <end position="69"/>
    </location>
</feature>
<dbReference type="EMBL" id="FNZI01000004">
    <property type="protein sequence ID" value="SEJ52073.1"/>
    <property type="molecule type" value="Genomic_DNA"/>
</dbReference>
<dbReference type="Pfam" id="PF00440">
    <property type="entry name" value="TetR_N"/>
    <property type="match status" value="1"/>
</dbReference>
<keyword evidence="2 4" id="KW-0238">DNA-binding</keyword>
<dbReference type="STRING" id="1043493.SAMN05421637_2122"/>
<evidence type="ECO:0000256" key="1">
    <source>
        <dbReference type="ARBA" id="ARBA00023015"/>
    </source>
</evidence>
<dbReference type="PROSITE" id="PS50977">
    <property type="entry name" value="HTH_TETR_2"/>
    <property type="match status" value="1"/>
</dbReference>
<dbReference type="InterPro" id="IPR001647">
    <property type="entry name" value="HTH_TetR"/>
</dbReference>
<reference evidence="7" key="1">
    <citation type="submission" date="2016-10" db="EMBL/GenBank/DDBJ databases">
        <authorList>
            <person name="Varghese N."/>
        </authorList>
    </citation>
    <scope>NUCLEOTIDE SEQUENCE [LARGE SCALE GENOMIC DNA]</scope>
    <source>
        <strain evidence="7">DSM 24868</strain>
    </source>
</reference>
<sequence>MTTASATEATTTDRILAACREQILAGGAASVSTRKVADAAGVPLSQIHYHFGSKRGLMLATLEAEDTRLVTRQAAMYAANEPFAVQWRRACDHLDEDLDSGYVRILQEMVTAGYSDADLRARVRAMLDGWTELIVDALRYHYAHGLRLGSLTAEEACALTSAIFLGAEVMILTGLTGPSAPVRDALRALEPMLAAAQQP</sequence>
<dbReference type="SUPFAM" id="SSF48498">
    <property type="entry name" value="Tetracyclin repressor-like, C-terminal domain"/>
    <property type="match status" value="1"/>
</dbReference>
<evidence type="ECO:0000313" key="6">
    <source>
        <dbReference type="EMBL" id="SEJ52073.1"/>
    </source>
</evidence>
<dbReference type="RefSeq" id="WP_042216050.1">
    <property type="nucleotide sequence ID" value="NZ_BBLU01000015.1"/>
</dbReference>